<dbReference type="Proteomes" id="UP001215827">
    <property type="component" value="Chromosome"/>
</dbReference>
<sequence>MELIVPFMLFILGISEDDATDIQLSRHPVLYETEQECLTAGQDLIRTRVVAEHENATYFRAFCQRVPAPEEYESLFSERDSARKKQPAEQAK</sequence>
<dbReference type="RefSeq" id="WP_278015990.1">
    <property type="nucleotide sequence ID" value="NZ_CP121106.1"/>
</dbReference>
<accession>A0ABY8FQE5</accession>
<evidence type="ECO:0000313" key="1">
    <source>
        <dbReference type="EMBL" id="WFL77232.1"/>
    </source>
</evidence>
<name>A0ABY8FQE5_9SPHN</name>
<reference evidence="1 2" key="1">
    <citation type="submission" date="2023-03" db="EMBL/GenBank/DDBJ databases">
        <title>Altererythrobacter sp. CAU 1644 isolated from sand.</title>
        <authorList>
            <person name="Kim W."/>
        </authorList>
    </citation>
    <scope>NUCLEOTIDE SEQUENCE [LARGE SCALE GENOMIC DNA]</scope>
    <source>
        <strain evidence="1 2">CAU 1644</strain>
    </source>
</reference>
<protein>
    <submittedName>
        <fullName evidence="1">Uncharacterized protein</fullName>
    </submittedName>
</protein>
<dbReference type="EMBL" id="CP121106">
    <property type="protein sequence ID" value="WFL77232.1"/>
    <property type="molecule type" value="Genomic_DNA"/>
</dbReference>
<keyword evidence="2" id="KW-1185">Reference proteome</keyword>
<gene>
    <name evidence="1" type="ORF">P7228_14760</name>
</gene>
<organism evidence="1 2">
    <name type="scientific">Altererythrobacter arenosus</name>
    <dbReference type="NCBI Taxonomy" id="3032592"/>
    <lineage>
        <taxon>Bacteria</taxon>
        <taxon>Pseudomonadati</taxon>
        <taxon>Pseudomonadota</taxon>
        <taxon>Alphaproteobacteria</taxon>
        <taxon>Sphingomonadales</taxon>
        <taxon>Erythrobacteraceae</taxon>
        <taxon>Altererythrobacter</taxon>
    </lineage>
</organism>
<proteinExistence type="predicted"/>
<evidence type="ECO:0000313" key="2">
    <source>
        <dbReference type="Proteomes" id="UP001215827"/>
    </source>
</evidence>